<dbReference type="InterPro" id="IPR001647">
    <property type="entry name" value="HTH_TetR"/>
</dbReference>
<dbReference type="Gene3D" id="1.10.357.10">
    <property type="entry name" value="Tetracycline Repressor, domain 2"/>
    <property type="match status" value="1"/>
</dbReference>
<name>A0A5C6D244_9BACT</name>
<dbReference type="InterPro" id="IPR009057">
    <property type="entry name" value="Homeodomain-like_sf"/>
</dbReference>
<dbReference type="PANTHER" id="PTHR30055:SF226">
    <property type="entry name" value="HTH-TYPE TRANSCRIPTIONAL REGULATOR PKSA"/>
    <property type="match status" value="1"/>
</dbReference>
<sequence>MVSSQPASSLPPTPETDLVGEIDTRTRLLAAAGPIFAHHGFNRATVREICSAAKVNIASVGYYFGDKLGLYRGVIAQIHESREQAFPVPAVSDDDPRLRLHLLIHTLLSRMVTSDQDAWETDLLMREMQNPTPVLKELVRDSFQPMFEQLKSVIRGLIHRDASQVVVDQLALSAVGQCLYYRVGQSVLNILIPDSERCQHYDVQSLSEHVTAVILAATSCANHSESAENSSNLLHQKSELIKLLNS</sequence>
<feature type="DNA-binding region" description="H-T-H motif" evidence="2">
    <location>
        <begin position="45"/>
        <end position="64"/>
    </location>
</feature>
<protein>
    <submittedName>
        <fullName evidence="4">Putative HTH-type transcriptional regulator YttP</fullName>
    </submittedName>
</protein>
<accession>A0A5C6D244</accession>
<dbReference type="Pfam" id="PF00440">
    <property type="entry name" value="TetR_N"/>
    <property type="match status" value="1"/>
</dbReference>
<dbReference type="GO" id="GO:0000976">
    <property type="term" value="F:transcription cis-regulatory region binding"/>
    <property type="evidence" value="ECO:0007669"/>
    <property type="project" value="TreeGrafter"/>
</dbReference>
<evidence type="ECO:0000256" key="2">
    <source>
        <dbReference type="PROSITE-ProRule" id="PRU00335"/>
    </source>
</evidence>
<dbReference type="Gene3D" id="1.10.10.60">
    <property type="entry name" value="Homeodomain-like"/>
    <property type="match status" value="1"/>
</dbReference>
<keyword evidence="1 2" id="KW-0238">DNA-binding</keyword>
<dbReference type="Pfam" id="PF09209">
    <property type="entry name" value="CecR_C"/>
    <property type="match status" value="1"/>
</dbReference>
<gene>
    <name evidence="4" type="primary">yttP</name>
    <name evidence="4" type="ORF">Poly41_64710</name>
</gene>
<proteinExistence type="predicted"/>
<keyword evidence="5" id="KW-1185">Reference proteome</keyword>
<evidence type="ECO:0000313" key="4">
    <source>
        <dbReference type="EMBL" id="TWU31002.1"/>
    </source>
</evidence>
<dbReference type="GO" id="GO:0003700">
    <property type="term" value="F:DNA-binding transcription factor activity"/>
    <property type="evidence" value="ECO:0007669"/>
    <property type="project" value="TreeGrafter"/>
</dbReference>
<dbReference type="PROSITE" id="PS50977">
    <property type="entry name" value="HTH_TETR_2"/>
    <property type="match status" value="1"/>
</dbReference>
<organism evidence="4 5">
    <name type="scientific">Novipirellula artificiosorum</name>
    <dbReference type="NCBI Taxonomy" id="2528016"/>
    <lineage>
        <taxon>Bacteria</taxon>
        <taxon>Pseudomonadati</taxon>
        <taxon>Planctomycetota</taxon>
        <taxon>Planctomycetia</taxon>
        <taxon>Pirellulales</taxon>
        <taxon>Pirellulaceae</taxon>
        <taxon>Novipirellula</taxon>
    </lineage>
</organism>
<dbReference type="SUPFAM" id="SSF46689">
    <property type="entry name" value="Homeodomain-like"/>
    <property type="match status" value="1"/>
</dbReference>
<dbReference type="EMBL" id="SJPV01000019">
    <property type="protein sequence ID" value="TWU31002.1"/>
    <property type="molecule type" value="Genomic_DNA"/>
</dbReference>
<evidence type="ECO:0000259" key="3">
    <source>
        <dbReference type="PROSITE" id="PS50977"/>
    </source>
</evidence>
<dbReference type="InterPro" id="IPR015292">
    <property type="entry name" value="Tscrpt_reg_YbiH_C"/>
</dbReference>
<dbReference type="SUPFAM" id="SSF48498">
    <property type="entry name" value="Tetracyclin repressor-like, C-terminal domain"/>
    <property type="match status" value="1"/>
</dbReference>
<dbReference type="InterPro" id="IPR050109">
    <property type="entry name" value="HTH-type_TetR-like_transc_reg"/>
</dbReference>
<evidence type="ECO:0000313" key="5">
    <source>
        <dbReference type="Proteomes" id="UP000319143"/>
    </source>
</evidence>
<reference evidence="4 5" key="1">
    <citation type="submission" date="2019-02" db="EMBL/GenBank/DDBJ databases">
        <title>Deep-cultivation of Planctomycetes and their phenomic and genomic characterization uncovers novel biology.</title>
        <authorList>
            <person name="Wiegand S."/>
            <person name="Jogler M."/>
            <person name="Boedeker C."/>
            <person name="Pinto D."/>
            <person name="Vollmers J."/>
            <person name="Rivas-Marin E."/>
            <person name="Kohn T."/>
            <person name="Peeters S.H."/>
            <person name="Heuer A."/>
            <person name="Rast P."/>
            <person name="Oberbeckmann S."/>
            <person name="Bunk B."/>
            <person name="Jeske O."/>
            <person name="Meyerdierks A."/>
            <person name="Storesund J.E."/>
            <person name="Kallscheuer N."/>
            <person name="Luecker S."/>
            <person name="Lage O.M."/>
            <person name="Pohl T."/>
            <person name="Merkel B.J."/>
            <person name="Hornburger P."/>
            <person name="Mueller R.-W."/>
            <person name="Bruemmer F."/>
            <person name="Labrenz M."/>
            <person name="Spormann A.M."/>
            <person name="Op Den Camp H."/>
            <person name="Overmann J."/>
            <person name="Amann R."/>
            <person name="Jetten M.S.M."/>
            <person name="Mascher T."/>
            <person name="Medema M.H."/>
            <person name="Devos D.P."/>
            <person name="Kaster A.-K."/>
            <person name="Ovreas L."/>
            <person name="Rohde M."/>
            <person name="Galperin M.Y."/>
            <person name="Jogler C."/>
        </authorList>
    </citation>
    <scope>NUCLEOTIDE SEQUENCE [LARGE SCALE GENOMIC DNA]</scope>
    <source>
        <strain evidence="4 5">Poly41</strain>
    </source>
</reference>
<comment type="caution">
    <text evidence="4">The sequence shown here is derived from an EMBL/GenBank/DDBJ whole genome shotgun (WGS) entry which is preliminary data.</text>
</comment>
<dbReference type="OrthoDB" id="9789566at2"/>
<dbReference type="AlphaFoldDB" id="A0A5C6D244"/>
<dbReference type="InterPro" id="IPR036271">
    <property type="entry name" value="Tet_transcr_reg_TetR-rel_C_sf"/>
</dbReference>
<dbReference type="PANTHER" id="PTHR30055">
    <property type="entry name" value="HTH-TYPE TRANSCRIPTIONAL REGULATOR RUTR"/>
    <property type="match status" value="1"/>
</dbReference>
<evidence type="ECO:0000256" key="1">
    <source>
        <dbReference type="ARBA" id="ARBA00023125"/>
    </source>
</evidence>
<feature type="domain" description="HTH tetR-type" evidence="3">
    <location>
        <begin position="22"/>
        <end position="82"/>
    </location>
</feature>
<dbReference type="Proteomes" id="UP000319143">
    <property type="component" value="Unassembled WGS sequence"/>
</dbReference>
<dbReference type="RefSeq" id="WP_146531158.1">
    <property type="nucleotide sequence ID" value="NZ_SJPV01000019.1"/>
</dbReference>